<gene>
    <name evidence="1" type="ORF">EAE97_007427</name>
</gene>
<evidence type="ECO:0000313" key="2">
    <source>
        <dbReference type="Proteomes" id="UP000710849"/>
    </source>
</evidence>
<organism evidence="1 2">
    <name type="scientific">Botrytis byssoidea</name>
    <dbReference type="NCBI Taxonomy" id="139641"/>
    <lineage>
        <taxon>Eukaryota</taxon>
        <taxon>Fungi</taxon>
        <taxon>Dikarya</taxon>
        <taxon>Ascomycota</taxon>
        <taxon>Pezizomycotina</taxon>
        <taxon>Leotiomycetes</taxon>
        <taxon>Helotiales</taxon>
        <taxon>Sclerotiniaceae</taxon>
        <taxon>Botrytis</taxon>
    </lineage>
</organism>
<name>A0A9P5INQ2_9HELO</name>
<reference evidence="1 2" key="1">
    <citation type="journal article" date="2020" name="Genome Biol. Evol.">
        <title>Comparative genomics of Sclerotiniaceae.</title>
        <authorList>
            <person name="Valero Jimenez C.A."/>
            <person name="Steentjes M."/>
            <person name="Scholten O.E."/>
            <person name="Van Kan J.A.L."/>
        </authorList>
    </citation>
    <scope>NUCLEOTIDE SEQUENCE [LARGE SCALE GENOMIC DNA]</scope>
    <source>
        <strain evidence="1 2">MUCL 94</strain>
    </source>
</reference>
<accession>A0A9P5INQ2</accession>
<evidence type="ECO:0000313" key="1">
    <source>
        <dbReference type="EMBL" id="KAF7939347.1"/>
    </source>
</evidence>
<protein>
    <submittedName>
        <fullName evidence="1">Uncharacterized protein</fullName>
    </submittedName>
</protein>
<sequence>MLYVVHRQEVPRLELGCTNVHDIITPSHYHILLPLSTGSLSEFDPHINFLATWYESSLRYQQYQDSGISDH</sequence>
<dbReference type="GeneID" id="62151016"/>
<dbReference type="RefSeq" id="XP_038731427.1">
    <property type="nucleotide sequence ID" value="XM_038877942.1"/>
</dbReference>
<keyword evidence="2" id="KW-1185">Reference proteome</keyword>
<dbReference type="EMBL" id="RCSW01000014">
    <property type="protein sequence ID" value="KAF7939347.1"/>
    <property type="molecule type" value="Genomic_DNA"/>
</dbReference>
<dbReference type="AlphaFoldDB" id="A0A9P5INQ2"/>
<dbReference type="Proteomes" id="UP000710849">
    <property type="component" value="Unassembled WGS sequence"/>
</dbReference>
<comment type="caution">
    <text evidence="1">The sequence shown here is derived from an EMBL/GenBank/DDBJ whole genome shotgun (WGS) entry which is preliminary data.</text>
</comment>
<proteinExistence type="predicted"/>